<evidence type="ECO:0000313" key="1">
    <source>
        <dbReference type="EMBL" id="SCM74221.1"/>
    </source>
</evidence>
<dbReference type="AlphaFoldDB" id="A0A212L9H3"/>
<dbReference type="EMBL" id="FMJC01000002">
    <property type="protein sequence ID" value="SCM74221.1"/>
    <property type="molecule type" value="Genomic_DNA"/>
</dbReference>
<dbReference type="PROSITE" id="PS51257">
    <property type="entry name" value="PROKAR_LIPOPROTEIN"/>
    <property type="match status" value="1"/>
</dbReference>
<proteinExistence type="predicted"/>
<reference evidence="1" key="1">
    <citation type="submission" date="2016-08" db="EMBL/GenBank/DDBJ databases">
        <authorList>
            <person name="Seilhamer J.J."/>
        </authorList>
    </citation>
    <scope>NUCLEOTIDE SEQUENCE</scope>
    <source>
        <strain evidence="1">86-1</strain>
    </source>
</reference>
<accession>A0A212L9H3</accession>
<protein>
    <submittedName>
        <fullName evidence="1">Uncharacterized protein</fullName>
    </submittedName>
</protein>
<sequence length="58" mass="6255">MHIRAFVHAAFTISCPPWRGCSCEGAPPGRFFCAFAGKARRKPEALPLPALAARAGMR</sequence>
<name>A0A212L9H3_9BACT</name>
<gene>
    <name evidence="1" type="ORF">KL86DES1_21806</name>
</gene>
<organism evidence="1">
    <name type="scientific">uncultured Desulfovibrio sp</name>
    <dbReference type="NCBI Taxonomy" id="167968"/>
    <lineage>
        <taxon>Bacteria</taxon>
        <taxon>Pseudomonadati</taxon>
        <taxon>Thermodesulfobacteriota</taxon>
        <taxon>Desulfovibrionia</taxon>
        <taxon>Desulfovibrionales</taxon>
        <taxon>Desulfovibrionaceae</taxon>
        <taxon>Desulfovibrio</taxon>
        <taxon>environmental samples</taxon>
    </lineage>
</organism>